<dbReference type="Pfam" id="PF17675">
    <property type="entry name" value="APG6_N"/>
    <property type="match status" value="1"/>
</dbReference>
<dbReference type="Pfam" id="PF04111">
    <property type="entry name" value="APG6"/>
    <property type="match status" value="1"/>
</dbReference>
<feature type="region of interest" description="Disordered" evidence="3">
    <location>
        <begin position="1"/>
        <end position="22"/>
    </location>
</feature>
<proteinExistence type="inferred from homology"/>
<gene>
    <name evidence="6" type="ORF">OMED0929_LOCUS764</name>
</gene>
<sequence>MSTASSPSRPSPRASTPSTSTTRATTLEFKCAACASLLNFINAPAVPANATLEESFVLLAPELASRERRERSAALEASSNARGGAHGGQFGDSFVVLSRGARRARHEGLDIKASTLSRIFDIASDMSDVDHPLCDACAGMALAEVKRRTAQAESECAAYEETLERLREAEDETNATNDDVGNISHAVEDLELAEREAEETIQALEAELEATRVARSKLAKKAAALDEAEETYWHEFHAFKKNLNAHLEKRDSILARIEQAQTHVGRLEKTNVFNDAFHIWTDGAFGTINGFRLGRLPNAVVEWDEINASFGLTCLLLHSMARMCKFTFTQYKLMPLGSFPKVRDANGNVFELYGPFSIISSHKYDKAILGFLTCLSELAEFMRARDVRQQVNPPFELPYSISGDKVDGKKMSFTFNRDENWTSALRLMLTDLKLMLAWCSHKDS</sequence>
<dbReference type="GO" id="GO:0000407">
    <property type="term" value="C:phagophore assembly site"/>
    <property type="evidence" value="ECO:0007669"/>
    <property type="project" value="TreeGrafter"/>
</dbReference>
<reference evidence="6" key="1">
    <citation type="submission" date="2021-01" db="EMBL/GenBank/DDBJ databases">
        <authorList>
            <person name="Corre E."/>
            <person name="Pelletier E."/>
            <person name="Niang G."/>
            <person name="Scheremetjew M."/>
            <person name="Finn R."/>
            <person name="Kale V."/>
            <person name="Holt S."/>
            <person name="Cochrane G."/>
            <person name="Meng A."/>
            <person name="Brown T."/>
            <person name="Cohen L."/>
        </authorList>
    </citation>
    <scope>NUCLEOTIDE SEQUENCE</scope>
    <source>
        <strain evidence="6">Clade-D-RCC2572</strain>
    </source>
</reference>
<dbReference type="InterPro" id="IPR041691">
    <property type="entry name" value="Atg6/beclin_CC"/>
</dbReference>
<protein>
    <recommendedName>
        <fullName evidence="7">Autophagy-related protein 6</fullName>
    </recommendedName>
</protein>
<dbReference type="GO" id="GO:0034271">
    <property type="term" value="C:phosphatidylinositol 3-kinase complex, class III, type I"/>
    <property type="evidence" value="ECO:0007669"/>
    <property type="project" value="TreeGrafter"/>
</dbReference>
<dbReference type="PANTHER" id="PTHR12768">
    <property type="entry name" value="BECLIN 1"/>
    <property type="match status" value="1"/>
</dbReference>
<dbReference type="GO" id="GO:0000423">
    <property type="term" value="P:mitophagy"/>
    <property type="evidence" value="ECO:0007669"/>
    <property type="project" value="TreeGrafter"/>
</dbReference>
<evidence type="ECO:0000313" key="6">
    <source>
        <dbReference type="EMBL" id="CAD8576605.1"/>
    </source>
</evidence>
<dbReference type="EMBL" id="HBEW01000887">
    <property type="protein sequence ID" value="CAD8576605.1"/>
    <property type="molecule type" value="Transcribed_RNA"/>
</dbReference>
<evidence type="ECO:0000256" key="1">
    <source>
        <dbReference type="ARBA" id="ARBA00005965"/>
    </source>
</evidence>
<dbReference type="GO" id="GO:0030674">
    <property type="term" value="F:protein-macromolecule adaptor activity"/>
    <property type="evidence" value="ECO:0007669"/>
    <property type="project" value="TreeGrafter"/>
</dbReference>
<accession>A0A7S0KDP5</accession>
<organism evidence="6">
    <name type="scientific">Ostreococcus mediterraneus</name>
    <dbReference type="NCBI Taxonomy" id="1486918"/>
    <lineage>
        <taxon>Eukaryota</taxon>
        <taxon>Viridiplantae</taxon>
        <taxon>Chlorophyta</taxon>
        <taxon>Mamiellophyceae</taxon>
        <taxon>Mamiellales</taxon>
        <taxon>Bathycoccaceae</taxon>
        <taxon>Ostreococcus</taxon>
    </lineage>
</organism>
<dbReference type="InterPro" id="IPR007243">
    <property type="entry name" value="Atg6/Beclin"/>
</dbReference>
<evidence type="ECO:0008006" key="7">
    <source>
        <dbReference type="Google" id="ProtNLM"/>
    </source>
</evidence>
<dbReference type="Gene3D" id="1.10.418.40">
    <property type="entry name" value="Autophagy protein 6/Beclin 1"/>
    <property type="match status" value="1"/>
</dbReference>
<dbReference type="GO" id="GO:0034272">
    <property type="term" value="C:phosphatidylinositol 3-kinase complex, class III, type II"/>
    <property type="evidence" value="ECO:0007669"/>
    <property type="project" value="TreeGrafter"/>
</dbReference>
<evidence type="ECO:0000259" key="5">
    <source>
        <dbReference type="Pfam" id="PF17675"/>
    </source>
</evidence>
<evidence type="ECO:0000256" key="2">
    <source>
        <dbReference type="SAM" id="Coils"/>
    </source>
</evidence>
<dbReference type="GO" id="GO:0006995">
    <property type="term" value="P:cellular response to nitrogen starvation"/>
    <property type="evidence" value="ECO:0007669"/>
    <property type="project" value="TreeGrafter"/>
</dbReference>
<feature type="coiled-coil region" evidence="2">
    <location>
        <begin position="142"/>
        <end position="221"/>
    </location>
</feature>
<evidence type="ECO:0000259" key="4">
    <source>
        <dbReference type="Pfam" id="PF04111"/>
    </source>
</evidence>
<dbReference type="InterPro" id="IPR038274">
    <property type="entry name" value="Atg6/Beclin_C_sf"/>
</dbReference>
<dbReference type="GO" id="GO:0045324">
    <property type="term" value="P:late endosome to vacuole transport"/>
    <property type="evidence" value="ECO:0007669"/>
    <property type="project" value="TreeGrafter"/>
</dbReference>
<name>A0A7S0KDP5_9CHLO</name>
<keyword evidence="2" id="KW-0175">Coiled coil</keyword>
<evidence type="ECO:0000256" key="3">
    <source>
        <dbReference type="SAM" id="MobiDB-lite"/>
    </source>
</evidence>
<dbReference type="PANTHER" id="PTHR12768:SF4">
    <property type="entry name" value="BECLIN-1"/>
    <property type="match status" value="1"/>
</dbReference>
<dbReference type="GO" id="GO:0000045">
    <property type="term" value="P:autophagosome assembly"/>
    <property type="evidence" value="ECO:0007669"/>
    <property type="project" value="TreeGrafter"/>
</dbReference>
<dbReference type="AlphaFoldDB" id="A0A7S0KDP5"/>
<dbReference type="GO" id="GO:0043548">
    <property type="term" value="F:phosphatidylinositol 3-kinase binding"/>
    <property type="evidence" value="ECO:0007669"/>
    <property type="project" value="TreeGrafter"/>
</dbReference>
<feature type="domain" description="Atg6/beclin coiled-coil" evidence="5">
    <location>
        <begin position="132"/>
        <end position="263"/>
    </location>
</feature>
<feature type="domain" description="Atg6 BARA" evidence="4">
    <location>
        <begin position="267"/>
        <end position="440"/>
    </location>
</feature>
<comment type="similarity">
    <text evidence="1">Belongs to the beclin family.</text>
</comment>
<dbReference type="InterPro" id="IPR040455">
    <property type="entry name" value="Atg6_BARA"/>
</dbReference>